<dbReference type="SUPFAM" id="SSF55144">
    <property type="entry name" value="LigT-like"/>
    <property type="match status" value="1"/>
</dbReference>
<dbReference type="InterPro" id="IPR004175">
    <property type="entry name" value="RNA_CPDase"/>
</dbReference>
<protein>
    <submittedName>
        <fullName evidence="2">2'-5' RNA ligase</fullName>
    </submittedName>
</protein>
<sequence>MQLTFQFDAQEGAPLAGVVLPKARPPFSHRGRSDAPAGAGNRVDRYFFAVLPDEESAIRIQEVASRLCLDLHLNGRLIAPERYHVSLLGIALEGCEPSAGPSVELVKTMVQAADTISAGGFAVSFDQVMSFSPKAGMYPLVLSSSDEMPALSALHDGLRRAMLARGFQGRCTFTPHLTVLYDRRIVAATGLHPIRWTVNDFVLIHSFSGQTRYEQLGRWPLNRTPSAV</sequence>
<reference evidence="2 3" key="1">
    <citation type="submission" date="2016-10" db="EMBL/GenBank/DDBJ databases">
        <authorList>
            <person name="de Groot N.N."/>
        </authorList>
    </citation>
    <scope>NUCLEOTIDE SEQUENCE [LARGE SCALE GENOMIC DNA]</scope>
    <source>
        <strain evidence="2 3">DSM 26656</strain>
    </source>
</reference>
<keyword evidence="1" id="KW-0378">Hydrolase</keyword>
<keyword evidence="2" id="KW-0436">Ligase</keyword>
<evidence type="ECO:0000313" key="3">
    <source>
        <dbReference type="Proteomes" id="UP000236743"/>
    </source>
</evidence>
<dbReference type="InterPro" id="IPR009097">
    <property type="entry name" value="Cyclic_Pdiesterase"/>
</dbReference>
<dbReference type="GO" id="GO:0004113">
    <property type="term" value="F:2',3'-cyclic-nucleotide 3'-phosphodiesterase activity"/>
    <property type="evidence" value="ECO:0007669"/>
    <property type="project" value="InterPro"/>
</dbReference>
<evidence type="ECO:0000256" key="1">
    <source>
        <dbReference type="ARBA" id="ARBA00022801"/>
    </source>
</evidence>
<keyword evidence="3" id="KW-1185">Reference proteome</keyword>
<dbReference type="Gene3D" id="3.90.1140.10">
    <property type="entry name" value="Cyclic phosphodiesterase"/>
    <property type="match status" value="1"/>
</dbReference>
<gene>
    <name evidence="2" type="ORF">SAMN04488115_102563</name>
</gene>
<dbReference type="Proteomes" id="UP000236743">
    <property type="component" value="Unassembled WGS sequence"/>
</dbReference>
<dbReference type="Pfam" id="PF13563">
    <property type="entry name" value="2_5_RNA_ligase2"/>
    <property type="match status" value="1"/>
</dbReference>
<accession>A0A1H5W5F7</accession>
<dbReference type="AlphaFoldDB" id="A0A1H5W5F7"/>
<evidence type="ECO:0000313" key="2">
    <source>
        <dbReference type="EMBL" id="SEF94633.1"/>
    </source>
</evidence>
<dbReference type="PANTHER" id="PTHR35561">
    <property type="entry name" value="RNA 2',3'-CYCLIC PHOSPHODIESTERASE"/>
    <property type="match status" value="1"/>
</dbReference>
<dbReference type="EMBL" id="FNUY01000002">
    <property type="protein sequence ID" value="SEF94633.1"/>
    <property type="molecule type" value="Genomic_DNA"/>
</dbReference>
<proteinExistence type="predicted"/>
<dbReference type="PANTHER" id="PTHR35561:SF1">
    <property type="entry name" value="RNA 2',3'-CYCLIC PHOSPHODIESTERASE"/>
    <property type="match status" value="1"/>
</dbReference>
<dbReference type="GO" id="GO:0016874">
    <property type="term" value="F:ligase activity"/>
    <property type="evidence" value="ECO:0007669"/>
    <property type="project" value="UniProtKB-KW"/>
</dbReference>
<organism evidence="2 3">
    <name type="scientific">Bosea lathyri</name>
    <dbReference type="NCBI Taxonomy" id="1036778"/>
    <lineage>
        <taxon>Bacteria</taxon>
        <taxon>Pseudomonadati</taxon>
        <taxon>Pseudomonadota</taxon>
        <taxon>Alphaproteobacteria</taxon>
        <taxon>Hyphomicrobiales</taxon>
        <taxon>Boseaceae</taxon>
        <taxon>Bosea</taxon>
    </lineage>
</organism>
<dbReference type="GO" id="GO:0008664">
    <property type="term" value="F:RNA 2',3'-cyclic 3'-phosphodiesterase activity"/>
    <property type="evidence" value="ECO:0007669"/>
    <property type="project" value="InterPro"/>
</dbReference>
<name>A0A1H5W5F7_9HYPH</name>